<reference evidence="9" key="2">
    <citation type="journal article" date="2011" name="Proc. Natl. Acad. Sci. U.S.A.">
        <title>Obligate biotrophy features unraveled by the genomic analysis of rust fungi.</title>
        <authorList>
            <person name="Duplessis S."/>
            <person name="Cuomo C.A."/>
            <person name="Lin Y.-C."/>
            <person name="Aerts A."/>
            <person name="Tisserant E."/>
            <person name="Veneault-Fourrey C."/>
            <person name="Joly D.L."/>
            <person name="Hacquard S."/>
            <person name="Amselem J."/>
            <person name="Cantarel B.L."/>
            <person name="Chiu R."/>
            <person name="Coutinho P.M."/>
            <person name="Feau N."/>
            <person name="Field M."/>
            <person name="Frey P."/>
            <person name="Gelhaye E."/>
            <person name="Goldberg J."/>
            <person name="Grabherr M.G."/>
            <person name="Kodira C.D."/>
            <person name="Kohler A."/>
            <person name="Kuees U."/>
            <person name="Lindquist E.A."/>
            <person name="Lucas S.M."/>
            <person name="Mago R."/>
            <person name="Mauceli E."/>
            <person name="Morin E."/>
            <person name="Murat C."/>
            <person name="Pangilinan J.L."/>
            <person name="Park R."/>
            <person name="Pearson M."/>
            <person name="Quesneville H."/>
            <person name="Rouhier N."/>
            <person name="Sakthikumar S."/>
            <person name="Salamov A.A."/>
            <person name="Schmutz J."/>
            <person name="Selles B."/>
            <person name="Shapiro H."/>
            <person name="Tanguay P."/>
            <person name="Tuskan G.A."/>
            <person name="Henrissat B."/>
            <person name="Van de Peer Y."/>
            <person name="Rouze P."/>
            <person name="Ellis J.G."/>
            <person name="Dodds P.N."/>
            <person name="Schein J.E."/>
            <person name="Zhong S."/>
            <person name="Hamelin R.C."/>
            <person name="Grigoriev I.V."/>
            <person name="Szabo L.J."/>
            <person name="Martin F."/>
        </authorList>
    </citation>
    <scope>NUCLEOTIDE SEQUENCE [LARGE SCALE GENOMIC DNA]</scope>
    <source>
        <strain evidence="9">CRL 75-36-700-3 / race SCCL</strain>
    </source>
</reference>
<dbReference type="VEuPathDB" id="FungiDB:PGTG_14973"/>
<keyword evidence="2" id="KW-0479">Metal-binding</keyword>
<dbReference type="PROSITE" id="PS50089">
    <property type="entry name" value="ZF_RING_2"/>
    <property type="match status" value="1"/>
</dbReference>
<dbReference type="GO" id="GO:0051603">
    <property type="term" value="P:proteolysis involved in protein catabolic process"/>
    <property type="evidence" value="ECO:0007669"/>
    <property type="project" value="UniProtKB-ARBA"/>
</dbReference>
<comment type="pathway">
    <text evidence="1">Protein modification; protein ubiquitination.</text>
</comment>
<keyword evidence="5" id="KW-0862">Zinc</keyword>
<dbReference type="GeneID" id="10546684"/>
<dbReference type="InterPro" id="IPR024766">
    <property type="entry name" value="Znf_RING_H2"/>
</dbReference>
<evidence type="ECO:0000256" key="1">
    <source>
        <dbReference type="ARBA" id="ARBA00004906"/>
    </source>
</evidence>
<keyword evidence="3 6" id="KW-0863">Zinc-finger</keyword>
<evidence type="ECO:0000256" key="3">
    <source>
        <dbReference type="ARBA" id="ARBA00022771"/>
    </source>
</evidence>
<dbReference type="OrthoDB" id="8062037at2759"/>
<accession>E3KXS0</accession>
<dbReference type="SUPFAM" id="SSF57850">
    <property type="entry name" value="RING/U-box"/>
    <property type="match status" value="1"/>
</dbReference>
<keyword evidence="9" id="KW-1185">Reference proteome</keyword>
<evidence type="ECO:0000256" key="6">
    <source>
        <dbReference type="PROSITE-ProRule" id="PRU00175"/>
    </source>
</evidence>
<evidence type="ECO:0000256" key="4">
    <source>
        <dbReference type="ARBA" id="ARBA00022786"/>
    </source>
</evidence>
<evidence type="ECO:0000313" key="9">
    <source>
        <dbReference type="Proteomes" id="UP000008783"/>
    </source>
</evidence>
<dbReference type="EMBL" id="DS178319">
    <property type="protein sequence ID" value="EFP89132.2"/>
    <property type="molecule type" value="Genomic_DNA"/>
</dbReference>
<dbReference type="InterPro" id="IPR001841">
    <property type="entry name" value="Znf_RING"/>
</dbReference>
<proteinExistence type="predicted"/>
<dbReference type="AlphaFoldDB" id="E3KXS0"/>
<dbReference type="Proteomes" id="UP000008783">
    <property type="component" value="Unassembled WGS sequence"/>
</dbReference>
<reference key="1">
    <citation type="submission" date="2007-01" db="EMBL/GenBank/DDBJ databases">
        <title>The Genome Sequence of Puccinia graminis f. sp. tritici Strain CRL 75-36-700-3.</title>
        <authorList>
            <consortium name="The Broad Institute Genome Sequencing Platform"/>
            <person name="Birren B."/>
            <person name="Lander E."/>
            <person name="Galagan J."/>
            <person name="Nusbaum C."/>
            <person name="Devon K."/>
            <person name="Cuomo C."/>
            <person name="Jaffe D."/>
            <person name="Butler J."/>
            <person name="Alvarez P."/>
            <person name="Gnerre S."/>
            <person name="Grabherr M."/>
            <person name="Mauceli E."/>
            <person name="Brockman W."/>
            <person name="Young S."/>
            <person name="LaButti K."/>
            <person name="Sykes S."/>
            <person name="DeCaprio D."/>
            <person name="Crawford M."/>
            <person name="Koehrsen M."/>
            <person name="Engels R."/>
            <person name="Montgomery P."/>
            <person name="Pearson M."/>
            <person name="Howarth C."/>
            <person name="Larson L."/>
            <person name="White J."/>
            <person name="Zeng Q."/>
            <person name="Kodira C."/>
            <person name="Yandava C."/>
            <person name="Alvarado L."/>
            <person name="O'Leary S."/>
            <person name="Szabo L."/>
            <person name="Dean R."/>
            <person name="Schein J."/>
        </authorList>
    </citation>
    <scope>NUCLEOTIDE SEQUENCE</scope>
    <source>
        <strain>CRL 75-36-700-3</strain>
    </source>
</reference>
<sequence length="117" mass="13538">MNWPSCDHLFHQDCVGEWRNRNETCPLCRGKDEKLIEENAAHRAQRNEEESADEARSARIMEHFRRRLLQIGTPSNALEEIEVARLTRLFQARENAYDLTLSDLGTMDQAQMPAPVS</sequence>
<dbReference type="InParanoid" id="E3KXS0"/>
<dbReference type="Gene3D" id="3.30.40.10">
    <property type="entry name" value="Zinc/RING finger domain, C3HC4 (zinc finger)"/>
    <property type="match status" value="1"/>
</dbReference>
<gene>
    <name evidence="8" type="ORF">PGTG_14973</name>
</gene>
<dbReference type="InterPro" id="IPR013083">
    <property type="entry name" value="Znf_RING/FYVE/PHD"/>
</dbReference>
<keyword evidence="4" id="KW-0833">Ubl conjugation pathway</keyword>
<dbReference type="RefSeq" id="XP_003333551.2">
    <property type="nucleotide sequence ID" value="XM_003333503.2"/>
</dbReference>
<dbReference type="GO" id="GO:0008270">
    <property type="term" value="F:zinc ion binding"/>
    <property type="evidence" value="ECO:0007669"/>
    <property type="project" value="UniProtKB-KW"/>
</dbReference>
<evidence type="ECO:0000256" key="5">
    <source>
        <dbReference type="ARBA" id="ARBA00022833"/>
    </source>
</evidence>
<dbReference type="eggNOG" id="KOG0800">
    <property type="taxonomic scope" value="Eukaryota"/>
</dbReference>
<name>E3KXS0_PUCGT</name>
<evidence type="ECO:0000259" key="7">
    <source>
        <dbReference type="PROSITE" id="PS50089"/>
    </source>
</evidence>
<dbReference type="HOGENOM" id="CLU_2085976_0_0_1"/>
<feature type="domain" description="RING-type" evidence="7">
    <location>
        <begin position="6"/>
        <end position="29"/>
    </location>
</feature>
<protein>
    <recommendedName>
        <fullName evidence="7">RING-type domain-containing protein</fullName>
    </recommendedName>
</protein>
<evidence type="ECO:0000313" key="8">
    <source>
        <dbReference type="EMBL" id="EFP89132.2"/>
    </source>
</evidence>
<dbReference type="GO" id="GO:0016567">
    <property type="term" value="P:protein ubiquitination"/>
    <property type="evidence" value="ECO:0007669"/>
    <property type="project" value="UniProtKB-UniPathway"/>
</dbReference>
<dbReference type="KEGG" id="pgr:PGTG_14973"/>
<organism evidence="8 9">
    <name type="scientific">Puccinia graminis f. sp. tritici (strain CRL 75-36-700-3 / race SCCL)</name>
    <name type="common">Black stem rust fungus</name>
    <dbReference type="NCBI Taxonomy" id="418459"/>
    <lineage>
        <taxon>Eukaryota</taxon>
        <taxon>Fungi</taxon>
        <taxon>Dikarya</taxon>
        <taxon>Basidiomycota</taxon>
        <taxon>Pucciniomycotina</taxon>
        <taxon>Pucciniomycetes</taxon>
        <taxon>Pucciniales</taxon>
        <taxon>Pucciniaceae</taxon>
        <taxon>Puccinia</taxon>
    </lineage>
</organism>
<evidence type="ECO:0000256" key="2">
    <source>
        <dbReference type="ARBA" id="ARBA00022723"/>
    </source>
</evidence>
<dbReference type="UniPathway" id="UPA00143"/>
<dbReference type="Pfam" id="PF12678">
    <property type="entry name" value="zf-rbx1"/>
    <property type="match status" value="1"/>
</dbReference>